<keyword evidence="3" id="KW-0862">Zinc</keyword>
<dbReference type="InterPro" id="IPR001965">
    <property type="entry name" value="Znf_PHD"/>
</dbReference>
<dbReference type="EMBL" id="JARBHA010000008">
    <property type="protein sequence ID" value="KAJ9695763.1"/>
    <property type="molecule type" value="Genomic_DNA"/>
</dbReference>
<dbReference type="PANTHER" id="PTHR47863">
    <property type="entry name" value="RING/FYVE/PHD ZINC FINGER SUPERFAMILY PROTEIN"/>
    <property type="match status" value="1"/>
</dbReference>
<feature type="domain" description="Myb-like" evidence="5">
    <location>
        <begin position="767"/>
        <end position="828"/>
    </location>
</feature>
<dbReference type="AlphaFoldDB" id="A0AA38ZUY0"/>
<dbReference type="PROSITE" id="PS50090">
    <property type="entry name" value="MYB_LIKE"/>
    <property type="match status" value="1"/>
</dbReference>
<dbReference type="SUPFAM" id="SSF57903">
    <property type="entry name" value="FYVE/PHD zinc finger"/>
    <property type="match status" value="1"/>
</dbReference>
<dbReference type="InterPro" id="IPR019786">
    <property type="entry name" value="Zinc_finger_PHD-type_CS"/>
</dbReference>
<sequence length="835" mass="93233">MAEKSCSVSSLPWLWIMETLASFERVDISLLKDLMIKAPEVSDNLGRNVKEMIALRCLEALFSGITNDVPPVVHSKMGFDPSESCEDVLQCILRKVSASKLRMGEPELSKWNVHPFIAHKRACLPKCALQELKDTILEGSHPSAASLKERSGLRFESQCETRTPNGDGDSGAVAPRVDESTACGQVEAAKGDLIALTAENENNLLPADTTERILLPYKRGQDDLAAKNLMGQFNPNVDSVNYGGDSHSNAKRRKHDAFCSITSIEPNSVSLHGKKLLEDSSRPSINECDLAKQSQLGDLEGSTMVSEDDHDKYVVSKRVEQIIDVEHEEFEHNQMQIPFHSNKMPQNMPRDESHHDISVDEAKDDDVEHWVEPNKSIGAASDGSQQKTAVDEAKDDGDCWVEPNKSSGSSDESQKKNSVDEAKDDGDHSSQPKASNDKLPNEAHHKVFVDEAKDDTKRCCEEEMLSDSTEYHDEEDGIDMEKQNFLSSKCTFNHDSLSIAGWTEQNLCMKCTKDGQLLVCSSSGCPLVVHENCLGCPPSFDNMGNFYCPFCAYSRAVSEYLESKKKASLAKKELASFINAGMKHEPVKPKKKHRKKENEKLNESANLVKVCENGHVKEKRQARANHGDAQVTDQLIRRNVEKQKVKSSAPCVTDNLPLREEEATPISGTLNDSTEEKQDTAEIVKDRRGLDGQQNRSQINDKHDGVKEKGLANLGVQQEALQQQISDPPEDPASGTSGDENDKPSISTYYIRFRRQQQQYTFPPIHQLRRKKLAWTAKEEEILKVGVQKFSNDHDKSIPWKKIMEFGGTVFQKGRTTIDLKDKWRNICKGSPKSK</sequence>
<evidence type="ECO:0000256" key="2">
    <source>
        <dbReference type="ARBA" id="ARBA00022771"/>
    </source>
</evidence>
<keyword evidence="7" id="KW-1185">Reference proteome</keyword>
<feature type="region of interest" description="Disordered" evidence="4">
    <location>
        <begin position="374"/>
        <end position="443"/>
    </location>
</feature>
<evidence type="ECO:0000313" key="6">
    <source>
        <dbReference type="EMBL" id="KAJ9695763.1"/>
    </source>
</evidence>
<keyword evidence="1" id="KW-0479">Metal-binding</keyword>
<dbReference type="CDD" id="cd11660">
    <property type="entry name" value="SANT_TRF"/>
    <property type="match status" value="1"/>
</dbReference>
<dbReference type="InterPro" id="IPR011011">
    <property type="entry name" value="Znf_FYVE_PHD"/>
</dbReference>
<dbReference type="PANTHER" id="PTHR47863:SF4">
    <property type="entry name" value="RING_FYVE_PHD ZINC FINGER SUPERFAMILY PROTEIN"/>
    <property type="match status" value="1"/>
</dbReference>
<name>A0AA38ZUY0_VITRO</name>
<dbReference type="Proteomes" id="UP001168098">
    <property type="component" value="Unassembled WGS sequence"/>
</dbReference>
<dbReference type="InterPro" id="IPR009057">
    <property type="entry name" value="Homeodomain-like_sf"/>
</dbReference>
<dbReference type="SMART" id="SM00717">
    <property type="entry name" value="SANT"/>
    <property type="match status" value="1"/>
</dbReference>
<evidence type="ECO:0000313" key="7">
    <source>
        <dbReference type="Proteomes" id="UP001168098"/>
    </source>
</evidence>
<dbReference type="PROSITE" id="PS01359">
    <property type="entry name" value="ZF_PHD_1"/>
    <property type="match status" value="1"/>
</dbReference>
<feature type="region of interest" description="Disordered" evidence="4">
    <location>
        <begin position="641"/>
        <end position="705"/>
    </location>
</feature>
<feature type="compositionally biased region" description="Polar residues" evidence="4">
    <location>
        <begin position="734"/>
        <end position="744"/>
    </location>
</feature>
<evidence type="ECO:0000256" key="4">
    <source>
        <dbReference type="SAM" id="MobiDB-lite"/>
    </source>
</evidence>
<feature type="region of interest" description="Disordered" evidence="4">
    <location>
        <begin position="719"/>
        <end position="744"/>
    </location>
</feature>
<dbReference type="InterPro" id="IPR013083">
    <property type="entry name" value="Znf_RING/FYVE/PHD"/>
</dbReference>
<feature type="compositionally biased region" description="Basic and acidic residues" evidence="4">
    <location>
        <begin position="412"/>
        <end position="443"/>
    </location>
</feature>
<dbReference type="Pfam" id="PF00249">
    <property type="entry name" value="Myb_DNA-binding"/>
    <property type="match status" value="1"/>
</dbReference>
<accession>A0AA38ZUY0</accession>
<dbReference type="Gene3D" id="1.10.10.60">
    <property type="entry name" value="Homeodomain-like"/>
    <property type="match status" value="1"/>
</dbReference>
<protein>
    <recommendedName>
        <fullName evidence="5">Myb-like domain-containing protein</fullName>
    </recommendedName>
</protein>
<organism evidence="6 7">
    <name type="scientific">Vitis rotundifolia</name>
    <name type="common">Muscadine grape</name>
    <dbReference type="NCBI Taxonomy" id="103349"/>
    <lineage>
        <taxon>Eukaryota</taxon>
        <taxon>Viridiplantae</taxon>
        <taxon>Streptophyta</taxon>
        <taxon>Embryophyta</taxon>
        <taxon>Tracheophyta</taxon>
        <taxon>Spermatophyta</taxon>
        <taxon>Magnoliopsida</taxon>
        <taxon>eudicotyledons</taxon>
        <taxon>Gunneridae</taxon>
        <taxon>Pentapetalae</taxon>
        <taxon>rosids</taxon>
        <taxon>Vitales</taxon>
        <taxon>Vitaceae</taxon>
        <taxon>Viteae</taxon>
        <taxon>Vitis</taxon>
    </lineage>
</organism>
<evidence type="ECO:0000256" key="3">
    <source>
        <dbReference type="ARBA" id="ARBA00022833"/>
    </source>
</evidence>
<feature type="compositionally biased region" description="Basic and acidic residues" evidence="4">
    <location>
        <begin position="674"/>
        <end position="690"/>
    </location>
</feature>
<gene>
    <name evidence="6" type="ORF">PVL29_010974</name>
</gene>
<evidence type="ECO:0000259" key="5">
    <source>
        <dbReference type="PROSITE" id="PS50090"/>
    </source>
</evidence>
<evidence type="ECO:0000256" key="1">
    <source>
        <dbReference type="ARBA" id="ARBA00022723"/>
    </source>
</evidence>
<comment type="caution">
    <text evidence="6">The sequence shown here is derived from an EMBL/GenBank/DDBJ whole genome shotgun (WGS) entry which is preliminary data.</text>
</comment>
<keyword evidence="2" id="KW-0863">Zinc-finger</keyword>
<dbReference type="SUPFAM" id="SSF46689">
    <property type="entry name" value="Homeodomain-like"/>
    <property type="match status" value="1"/>
</dbReference>
<dbReference type="InterPro" id="IPR001005">
    <property type="entry name" value="SANT/Myb"/>
</dbReference>
<dbReference type="SMART" id="SM00249">
    <property type="entry name" value="PHD"/>
    <property type="match status" value="1"/>
</dbReference>
<dbReference type="Gene3D" id="3.30.40.10">
    <property type="entry name" value="Zinc/RING finger domain, C3HC4 (zinc finger)"/>
    <property type="match status" value="1"/>
</dbReference>
<proteinExistence type="predicted"/>
<reference evidence="6 7" key="1">
    <citation type="journal article" date="2023" name="BMC Biotechnol.">
        <title>Vitis rotundifolia cv Carlos genome sequencing.</title>
        <authorList>
            <person name="Huff M."/>
            <person name="Hulse-Kemp A."/>
            <person name="Scheffler B."/>
            <person name="Youngblood R."/>
            <person name="Simpson S."/>
            <person name="Babiker E."/>
            <person name="Staton M."/>
        </authorList>
    </citation>
    <scope>NUCLEOTIDE SEQUENCE [LARGE SCALE GENOMIC DNA]</scope>
    <source>
        <tissue evidence="6">Leaf</tissue>
    </source>
</reference>
<dbReference type="GO" id="GO:0008270">
    <property type="term" value="F:zinc ion binding"/>
    <property type="evidence" value="ECO:0007669"/>
    <property type="project" value="UniProtKB-KW"/>
</dbReference>